<dbReference type="PROSITE" id="PS51257">
    <property type="entry name" value="PROKAR_LIPOPROTEIN"/>
    <property type="match status" value="1"/>
</dbReference>
<keyword evidence="1" id="KW-0732">Signal</keyword>
<dbReference type="AlphaFoldDB" id="A0A917QLE3"/>
<evidence type="ECO:0000256" key="1">
    <source>
        <dbReference type="SAM" id="SignalP"/>
    </source>
</evidence>
<comment type="caution">
    <text evidence="4">The sequence shown here is derived from an EMBL/GenBank/DDBJ whole genome shotgun (WGS) entry which is preliminary data.</text>
</comment>
<dbReference type="InterPro" id="IPR056463">
    <property type="entry name" value="DUF7373_C"/>
</dbReference>
<dbReference type="Pfam" id="PF24092">
    <property type="entry name" value="DUF7373_C"/>
    <property type="match status" value="1"/>
</dbReference>
<evidence type="ECO:0000259" key="2">
    <source>
        <dbReference type="Pfam" id="PF24088"/>
    </source>
</evidence>
<dbReference type="InterPro" id="IPR055797">
    <property type="entry name" value="DUF7373"/>
</dbReference>
<reference evidence="4" key="2">
    <citation type="submission" date="2020-09" db="EMBL/GenBank/DDBJ databases">
        <authorList>
            <person name="Sun Q."/>
            <person name="Zhou Y."/>
        </authorList>
    </citation>
    <scope>NUCLEOTIDE SEQUENCE</scope>
    <source>
        <strain evidence="4">CGMCC 4.7278</strain>
    </source>
</reference>
<name>A0A917QLE3_9NOCA</name>
<feature type="domain" description="DUF7373" evidence="2">
    <location>
        <begin position="57"/>
        <end position="252"/>
    </location>
</feature>
<gene>
    <name evidence="4" type="ORF">GCM10011591_31590</name>
</gene>
<evidence type="ECO:0000313" key="5">
    <source>
        <dbReference type="Proteomes" id="UP000612956"/>
    </source>
</evidence>
<dbReference type="Pfam" id="PF24088">
    <property type="entry name" value="DUF7373"/>
    <property type="match status" value="1"/>
</dbReference>
<feature type="chain" id="PRO_5039302297" evidence="1">
    <location>
        <begin position="19"/>
        <end position="412"/>
    </location>
</feature>
<dbReference type="Proteomes" id="UP000612956">
    <property type="component" value="Unassembled WGS sequence"/>
</dbReference>
<reference evidence="4" key="1">
    <citation type="journal article" date="2014" name="Int. J. Syst. Evol. Microbiol.">
        <title>Complete genome sequence of Corynebacterium casei LMG S-19264T (=DSM 44701T), isolated from a smear-ripened cheese.</title>
        <authorList>
            <consortium name="US DOE Joint Genome Institute (JGI-PGF)"/>
            <person name="Walter F."/>
            <person name="Albersmeier A."/>
            <person name="Kalinowski J."/>
            <person name="Ruckert C."/>
        </authorList>
    </citation>
    <scope>NUCLEOTIDE SEQUENCE</scope>
    <source>
        <strain evidence="4">CGMCC 4.7278</strain>
    </source>
</reference>
<proteinExistence type="predicted"/>
<sequence>MKKTLFVAIAMCAVSGCASTVSGVAGPGSSPVDLATLQTGSVPTEPSAFTLNFNRGSADETIRLVEARELLNLLVQPTDIDADLTSLARTRAFATVLSMTGTNDNSTSLPAKYSPALESNNMVAGVTTARTNGSARNTKKTMLGVIEFATDADATKAAEELFRVTMEVQEGSPPRHPIVIADHPDAHASSADDVTANSFQAHGPYVIVTSFMNDKPGADDLGAFIKKVIDRQIPALDQHKRVPLDDILDTPVDPDGIMRRATGKSPGDPLGISYSEEDFGTFTPSGILHFTRDAVAIRKAMADAGVDLIGRRYSTVYRTRDSASAFALQTALAKRGKDDLELTPPPGISDAQCLRFDASDPNRGYDSVCVVVYGRYVAEVISQSSISKRTVAVDQVLQERTAAQYAILKKSE</sequence>
<feature type="signal peptide" evidence="1">
    <location>
        <begin position="1"/>
        <end position="18"/>
    </location>
</feature>
<organism evidence="4 5">
    <name type="scientific">Nocardia camponoti</name>
    <dbReference type="NCBI Taxonomy" id="1616106"/>
    <lineage>
        <taxon>Bacteria</taxon>
        <taxon>Bacillati</taxon>
        <taxon>Actinomycetota</taxon>
        <taxon>Actinomycetes</taxon>
        <taxon>Mycobacteriales</taxon>
        <taxon>Nocardiaceae</taxon>
        <taxon>Nocardia</taxon>
    </lineage>
</organism>
<feature type="domain" description="DUF7373" evidence="3">
    <location>
        <begin position="275"/>
        <end position="410"/>
    </location>
</feature>
<dbReference type="RefSeq" id="WP_188829774.1">
    <property type="nucleotide sequence ID" value="NZ_BMMW01000003.1"/>
</dbReference>
<dbReference type="EMBL" id="BMMW01000003">
    <property type="protein sequence ID" value="GGK57132.1"/>
    <property type="molecule type" value="Genomic_DNA"/>
</dbReference>
<keyword evidence="5" id="KW-1185">Reference proteome</keyword>
<evidence type="ECO:0000313" key="4">
    <source>
        <dbReference type="EMBL" id="GGK57132.1"/>
    </source>
</evidence>
<accession>A0A917QLE3</accession>
<evidence type="ECO:0000259" key="3">
    <source>
        <dbReference type="Pfam" id="PF24092"/>
    </source>
</evidence>
<protein>
    <submittedName>
        <fullName evidence="4">Uncharacterized protein</fullName>
    </submittedName>
</protein>